<dbReference type="PANTHER" id="PTHR11956:SF11">
    <property type="entry name" value="ARGININE--TRNA LIGASE, MITOCHONDRIAL-RELATED"/>
    <property type="match status" value="1"/>
</dbReference>
<dbReference type="GO" id="GO:0006420">
    <property type="term" value="P:arginyl-tRNA aminoacylation"/>
    <property type="evidence" value="ECO:0007669"/>
    <property type="project" value="InterPro"/>
</dbReference>
<keyword evidence="7" id="KW-1185">Reference proteome</keyword>
<dbReference type="GO" id="GO:0005524">
    <property type="term" value="F:ATP binding"/>
    <property type="evidence" value="ECO:0007669"/>
    <property type="project" value="UniProtKB-KW"/>
</dbReference>
<dbReference type="AlphaFoldDB" id="A0A8J2JG68"/>
<evidence type="ECO:0000259" key="5">
    <source>
        <dbReference type="Pfam" id="PF00750"/>
    </source>
</evidence>
<dbReference type="EMBL" id="CAJVCH010001527">
    <property type="protein sequence ID" value="CAG7639310.1"/>
    <property type="molecule type" value="Genomic_DNA"/>
</dbReference>
<comment type="function">
    <text evidence="3">Catalyzes the attachment of arginine to tRNA(Arg) in a two-step reaction: arginine is first activated by ATP to form Arg-AMP and then transferred to the acceptor end of tRNA(Arg).</text>
</comment>
<keyword evidence="4" id="KW-0547">Nucleotide-binding</keyword>
<dbReference type="GO" id="GO:0032543">
    <property type="term" value="P:mitochondrial translation"/>
    <property type="evidence" value="ECO:0007669"/>
    <property type="project" value="TreeGrafter"/>
</dbReference>
<dbReference type="OrthoDB" id="68056at2759"/>
<dbReference type="PANTHER" id="PTHR11956">
    <property type="entry name" value="ARGINYL-TRNA SYNTHETASE"/>
    <property type="match status" value="1"/>
</dbReference>
<dbReference type="Proteomes" id="UP000708208">
    <property type="component" value="Unassembled WGS sequence"/>
</dbReference>
<gene>
    <name evidence="6" type="ORF">AFUS01_LOCUS355</name>
</gene>
<evidence type="ECO:0000256" key="4">
    <source>
        <dbReference type="RuleBase" id="RU363038"/>
    </source>
</evidence>
<accession>A0A8J2JG68</accession>
<sequence length="524" mass="58755">MGTHLRFGVACRNLLKNAGKHVIKNPSKSFTDNMRLTWVSTPSENDKRIGLRLQFPTVSCCQDYQRLLNSDRNVTILTGPKAPTELILLPAQSSAETLQEVLTDLIKNENQNYTILRRPESEGNVMVEFGSPNIAKPLHMGHLRSAVTGNYVARIYKAMNQQVSSFCFLGDWGTQFGLLHAGLDTWNEGGSLLSCVERMDLSQLLEIYVRAVKEQETNPEFAGRARELSAALEKGDPNAVEVWRSIREKSTSHLDGVWAELGIKFDVVQAESEYTMQSGHTDKAMLLLQTADVIQTKPDGCQFALVQLTEKAKQKLQVTLVKSDGSSLYILRDIAAAVHRTLDYKFDRLVYIVDKSQSNHFLALFDILRQIDINKVDAVSGKNMFKHVSFGRVSGQSTRSGTFSLLSDVIRDGTDLMDISRASSPNTRYQDDVSISKNLAISSLLINAFKVRRNKDLNFDWSEALKASGDTGVSIQYGHARLVSLLTKLKDKFLDQDNNYKHEIDYEYILQDPIALDLALQILK</sequence>
<evidence type="ECO:0000313" key="6">
    <source>
        <dbReference type="EMBL" id="CAG7639310.1"/>
    </source>
</evidence>
<feature type="domain" description="Arginyl-tRNA synthetase catalytic core" evidence="5">
    <location>
        <begin position="120"/>
        <end position="461"/>
    </location>
</feature>
<evidence type="ECO:0000256" key="2">
    <source>
        <dbReference type="ARBA" id="ARBA00039495"/>
    </source>
</evidence>
<dbReference type="InterPro" id="IPR001278">
    <property type="entry name" value="Arg-tRNA-ligase"/>
</dbReference>
<dbReference type="InterPro" id="IPR001412">
    <property type="entry name" value="aa-tRNA-synth_I_CS"/>
</dbReference>
<dbReference type="Pfam" id="PF00750">
    <property type="entry name" value="tRNA-synt_1d"/>
    <property type="match status" value="1"/>
</dbReference>
<protein>
    <recommendedName>
        <fullName evidence="2">Probable arginine--tRNA ligase, mitochondrial</fullName>
    </recommendedName>
    <alternativeName>
        <fullName evidence="1">Arginyl-tRNA synthetase</fullName>
    </alternativeName>
</protein>
<evidence type="ECO:0000313" key="7">
    <source>
        <dbReference type="Proteomes" id="UP000708208"/>
    </source>
</evidence>
<keyword evidence="4" id="KW-0067">ATP-binding</keyword>
<evidence type="ECO:0000256" key="1">
    <source>
        <dbReference type="ARBA" id="ARBA00033033"/>
    </source>
</evidence>
<keyword evidence="4" id="KW-0648">Protein biosynthesis</keyword>
<reference evidence="6" key="1">
    <citation type="submission" date="2021-06" db="EMBL/GenBank/DDBJ databases">
        <authorList>
            <person name="Hodson N. C."/>
            <person name="Mongue J. A."/>
            <person name="Jaron S. K."/>
        </authorList>
    </citation>
    <scope>NUCLEOTIDE SEQUENCE</scope>
</reference>
<evidence type="ECO:0000256" key="3">
    <source>
        <dbReference type="ARBA" id="ARBA00049595"/>
    </source>
</evidence>
<proteinExistence type="inferred from homology"/>
<dbReference type="GO" id="GO:0005739">
    <property type="term" value="C:mitochondrion"/>
    <property type="evidence" value="ECO:0007669"/>
    <property type="project" value="TreeGrafter"/>
</dbReference>
<organism evidence="6 7">
    <name type="scientific">Allacma fusca</name>
    <dbReference type="NCBI Taxonomy" id="39272"/>
    <lineage>
        <taxon>Eukaryota</taxon>
        <taxon>Metazoa</taxon>
        <taxon>Ecdysozoa</taxon>
        <taxon>Arthropoda</taxon>
        <taxon>Hexapoda</taxon>
        <taxon>Collembola</taxon>
        <taxon>Symphypleona</taxon>
        <taxon>Sminthuridae</taxon>
        <taxon>Allacma</taxon>
    </lineage>
</organism>
<dbReference type="PROSITE" id="PS00178">
    <property type="entry name" value="AA_TRNA_LIGASE_I"/>
    <property type="match status" value="1"/>
</dbReference>
<keyword evidence="4" id="KW-0436">Ligase</keyword>
<comment type="similarity">
    <text evidence="4">Belongs to the class-I aminoacyl-tRNA synthetase family.</text>
</comment>
<dbReference type="GO" id="GO:0004814">
    <property type="term" value="F:arginine-tRNA ligase activity"/>
    <property type="evidence" value="ECO:0007669"/>
    <property type="project" value="InterPro"/>
</dbReference>
<dbReference type="InterPro" id="IPR035684">
    <property type="entry name" value="ArgRS_core"/>
</dbReference>
<comment type="caution">
    <text evidence="6">The sequence shown here is derived from an EMBL/GenBank/DDBJ whole genome shotgun (WGS) entry which is preliminary data.</text>
</comment>
<keyword evidence="4" id="KW-0030">Aminoacyl-tRNA synthetase</keyword>
<name>A0A8J2JG68_9HEXA</name>